<evidence type="ECO:0000313" key="7">
    <source>
        <dbReference type="Proteomes" id="UP000193144"/>
    </source>
</evidence>
<dbReference type="InterPro" id="IPR052982">
    <property type="entry name" value="SRP1/TIP1-like"/>
</dbReference>
<feature type="region of interest" description="Disordered" evidence="2">
    <location>
        <begin position="253"/>
        <end position="308"/>
    </location>
</feature>
<sequence length="308" mass="33602">MRMLRVVGTLCLCASLALAENLLAVSCPSVVEVGKRYNISWTLVPDKGQVLSELNVVIDLLNATFVESAENITRLTSTLFSDARSRCDQVDGQLDSARGGSYEWFVDRSLRAGDNYSLQLSRPKVVNYSNRFSIKGIDTLSTTLTTSSTPSPTPTPSPTSRSPPVHNPLTPGATAGIGAGATIAGIAILAISSYLFIVVRRWFKARKACKTESKNDQDPGQQGWKQEMDGNAAPRYELDAGEIKPSWHYRTELETEKDPRELVADEKGGAVEMGCQRTSGGNVERGPEVGREENSLERAESKRTWSES</sequence>
<organism evidence="6 7">
    <name type="scientific">Clohesyomyces aquaticus</name>
    <dbReference type="NCBI Taxonomy" id="1231657"/>
    <lineage>
        <taxon>Eukaryota</taxon>
        <taxon>Fungi</taxon>
        <taxon>Dikarya</taxon>
        <taxon>Ascomycota</taxon>
        <taxon>Pezizomycotina</taxon>
        <taxon>Dothideomycetes</taxon>
        <taxon>Pleosporomycetidae</taxon>
        <taxon>Pleosporales</taxon>
        <taxon>Lindgomycetaceae</taxon>
        <taxon>Clohesyomyces</taxon>
    </lineage>
</organism>
<dbReference type="Pfam" id="PF10342">
    <property type="entry name" value="Kre9_KNH"/>
    <property type="match status" value="1"/>
</dbReference>
<feature type="region of interest" description="Disordered" evidence="2">
    <location>
        <begin position="143"/>
        <end position="171"/>
    </location>
</feature>
<keyword evidence="7" id="KW-1185">Reference proteome</keyword>
<evidence type="ECO:0000259" key="5">
    <source>
        <dbReference type="Pfam" id="PF10342"/>
    </source>
</evidence>
<evidence type="ECO:0000256" key="1">
    <source>
        <dbReference type="ARBA" id="ARBA00022729"/>
    </source>
</evidence>
<gene>
    <name evidence="6" type="ORF">BCR34DRAFT_140006</name>
</gene>
<dbReference type="InterPro" id="IPR018466">
    <property type="entry name" value="Kre9/Knh1-like_N"/>
</dbReference>
<dbReference type="AlphaFoldDB" id="A0A1Y1YMH9"/>
<feature type="compositionally biased region" description="Basic and acidic residues" evidence="2">
    <location>
        <begin position="285"/>
        <end position="308"/>
    </location>
</feature>
<feature type="domain" description="Yeast cell wall synthesis Kre9/Knh1-like N-terminal" evidence="5">
    <location>
        <begin position="30"/>
        <end position="134"/>
    </location>
</feature>
<dbReference type="PANTHER" id="PTHR40633:SF1">
    <property type="entry name" value="GPI ANCHORED SERINE-THREONINE RICH PROTEIN (AFU_ORTHOLOGUE AFUA_1G03630)"/>
    <property type="match status" value="1"/>
</dbReference>
<feature type="chain" id="PRO_5012463326" description="Yeast cell wall synthesis Kre9/Knh1-like N-terminal domain-containing protein" evidence="4">
    <location>
        <begin position="20"/>
        <end position="308"/>
    </location>
</feature>
<feature type="region of interest" description="Disordered" evidence="2">
    <location>
        <begin position="208"/>
        <end position="227"/>
    </location>
</feature>
<keyword evidence="3" id="KW-0812">Transmembrane</keyword>
<name>A0A1Y1YMH9_9PLEO</name>
<accession>A0A1Y1YMH9</accession>
<dbReference type="Proteomes" id="UP000193144">
    <property type="component" value="Unassembled WGS sequence"/>
</dbReference>
<feature type="transmembrane region" description="Helical" evidence="3">
    <location>
        <begin position="175"/>
        <end position="197"/>
    </location>
</feature>
<feature type="signal peptide" evidence="4">
    <location>
        <begin position="1"/>
        <end position="19"/>
    </location>
</feature>
<feature type="compositionally biased region" description="Basic and acidic residues" evidence="2">
    <location>
        <begin position="253"/>
        <end position="269"/>
    </location>
</feature>
<reference evidence="6 7" key="1">
    <citation type="submission" date="2016-07" db="EMBL/GenBank/DDBJ databases">
        <title>Pervasive Adenine N6-methylation of Active Genes in Fungi.</title>
        <authorList>
            <consortium name="DOE Joint Genome Institute"/>
            <person name="Mondo S.J."/>
            <person name="Dannebaum R.O."/>
            <person name="Kuo R.C."/>
            <person name="Labutti K."/>
            <person name="Haridas S."/>
            <person name="Kuo A."/>
            <person name="Salamov A."/>
            <person name="Ahrendt S.R."/>
            <person name="Lipzen A."/>
            <person name="Sullivan W."/>
            <person name="Andreopoulos W.B."/>
            <person name="Clum A."/>
            <person name="Lindquist E."/>
            <person name="Daum C."/>
            <person name="Ramamoorthy G.K."/>
            <person name="Gryganskyi A."/>
            <person name="Culley D."/>
            <person name="Magnuson J.K."/>
            <person name="James T.Y."/>
            <person name="O'Malley M.A."/>
            <person name="Stajich J.E."/>
            <person name="Spatafora J.W."/>
            <person name="Visel A."/>
            <person name="Grigoriev I.V."/>
        </authorList>
    </citation>
    <scope>NUCLEOTIDE SEQUENCE [LARGE SCALE GENOMIC DNA]</scope>
    <source>
        <strain evidence="6 7">CBS 115471</strain>
    </source>
</reference>
<keyword evidence="1 4" id="KW-0732">Signal</keyword>
<proteinExistence type="predicted"/>
<feature type="compositionally biased region" description="Low complexity" evidence="2">
    <location>
        <begin position="158"/>
        <end position="171"/>
    </location>
</feature>
<protein>
    <recommendedName>
        <fullName evidence="5">Yeast cell wall synthesis Kre9/Knh1-like N-terminal domain-containing protein</fullName>
    </recommendedName>
</protein>
<evidence type="ECO:0000256" key="3">
    <source>
        <dbReference type="SAM" id="Phobius"/>
    </source>
</evidence>
<dbReference type="PANTHER" id="PTHR40633">
    <property type="entry name" value="MATRIX PROTEIN, PUTATIVE (AFU_ORTHOLOGUE AFUA_8G05410)-RELATED"/>
    <property type="match status" value="1"/>
</dbReference>
<keyword evidence="3" id="KW-1133">Transmembrane helix</keyword>
<comment type="caution">
    <text evidence="6">The sequence shown here is derived from an EMBL/GenBank/DDBJ whole genome shotgun (WGS) entry which is preliminary data.</text>
</comment>
<evidence type="ECO:0000256" key="2">
    <source>
        <dbReference type="SAM" id="MobiDB-lite"/>
    </source>
</evidence>
<keyword evidence="3" id="KW-0472">Membrane</keyword>
<dbReference type="EMBL" id="MCFA01000201">
    <property type="protein sequence ID" value="ORX99205.1"/>
    <property type="molecule type" value="Genomic_DNA"/>
</dbReference>
<evidence type="ECO:0000256" key="4">
    <source>
        <dbReference type="SAM" id="SignalP"/>
    </source>
</evidence>
<evidence type="ECO:0000313" key="6">
    <source>
        <dbReference type="EMBL" id="ORX99205.1"/>
    </source>
</evidence>